<dbReference type="Gene3D" id="3.30.2310.20">
    <property type="entry name" value="RelE-like"/>
    <property type="match status" value="1"/>
</dbReference>
<evidence type="ECO:0000313" key="2">
    <source>
        <dbReference type="EMBL" id="WFS22354.1"/>
    </source>
</evidence>
<dbReference type="RefSeq" id="WP_142824684.1">
    <property type="nucleotide sequence ID" value="NZ_CP117267.1"/>
</dbReference>
<protein>
    <submittedName>
        <fullName evidence="2">Type II toxin-antitoxin system RelE/ParE family toxin</fullName>
    </submittedName>
</protein>
<reference evidence="2" key="2">
    <citation type="journal article" date="2023" name="MicrobiologyOpen">
        <title>Genomics of the tumorigenes clade of the family Rhizobiaceae and description of Rhizobium rhododendri sp. nov.</title>
        <authorList>
            <person name="Kuzmanovic N."/>
            <person name="diCenzo G.C."/>
            <person name="Bunk B."/>
            <person name="Sproeer C."/>
            <person name="Fruehling A."/>
            <person name="Neumann-Schaal M."/>
            <person name="Overmann J."/>
            <person name="Smalla K."/>
        </authorList>
    </citation>
    <scope>NUCLEOTIDE SEQUENCE</scope>
    <source>
        <strain evidence="2">Rho-6.2</strain>
    </source>
</reference>
<proteinExistence type="predicted"/>
<keyword evidence="3" id="KW-1185">Reference proteome</keyword>
<dbReference type="Proteomes" id="UP000318939">
    <property type="component" value="Chromosome"/>
</dbReference>
<sequence length="72" mass="8089">MKRLVYSPKAAGDLDEIYDYTEANWGFQQAEDYVLEIRACCEAVSTGAKFGLLAARIKHGYFLIRSGAHFIV</sequence>
<organism evidence="2 3">
    <name type="scientific">Rhizobium rhododendri</name>
    <dbReference type="NCBI Taxonomy" id="2506430"/>
    <lineage>
        <taxon>Bacteria</taxon>
        <taxon>Pseudomonadati</taxon>
        <taxon>Pseudomonadota</taxon>
        <taxon>Alphaproteobacteria</taxon>
        <taxon>Hyphomicrobiales</taxon>
        <taxon>Rhizobiaceae</taxon>
        <taxon>Rhizobium/Agrobacterium group</taxon>
        <taxon>Rhizobium</taxon>
    </lineage>
</organism>
<accession>A0ABY8IGF3</accession>
<dbReference type="Pfam" id="PF05016">
    <property type="entry name" value="ParE_toxin"/>
    <property type="match status" value="1"/>
</dbReference>
<reference evidence="2" key="1">
    <citation type="journal article" date="2019" name="Phytopathology">
        <title>A Novel Group of Rhizobium tumorigenes-Like Agrobacteria Associated with Crown Gall Disease of Rhododendron and Blueberry.</title>
        <authorList>
            <person name="Kuzmanovic N."/>
            <person name="Behrens P."/>
            <person name="Idczak E."/>
            <person name="Wagner S."/>
            <person name="Gotz M."/>
            <person name="Sproer C."/>
            <person name="Bunk B."/>
            <person name="Overmann J."/>
            <person name="Smalla K."/>
        </authorList>
    </citation>
    <scope>NUCLEOTIDE SEQUENCE</scope>
    <source>
        <strain evidence="2">Rho-6.2</strain>
    </source>
</reference>
<evidence type="ECO:0000313" key="3">
    <source>
        <dbReference type="Proteomes" id="UP000318939"/>
    </source>
</evidence>
<evidence type="ECO:0000256" key="1">
    <source>
        <dbReference type="ARBA" id="ARBA00022649"/>
    </source>
</evidence>
<gene>
    <name evidence="2" type="ORF">PR018_14515</name>
</gene>
<keyword evidence="1" id="KW-1277">Toxin-antitoxin system</keyword>
<name>A0ABY8IGF3_9HYPH</name>
<dbReference type="InterPro" id="IPR007712">
    <property type="entry name" value="RelE/ParE_toxin"/>
</dbReference>
<dbReference type="InterPro" id="IPR035093">
    <property type="entry name" value="RelE/ParE_toxin_dom_sf"/>
</dbReference>
<dbReference type="EMBL" id="CP117267">
    <property type="protein sequence ID" value="WFS22354.1"/>
    <property type="molecule type" value="Genomic_DNA"/>
</dbReference>